<reference evidence="9 10" key="1">
    <citation type="submission" date="2020-03" db="EMBL/GenBank/DDBJ databases">
        <title>Draft Genome Sequence of Cudoniella acicularis.</title>
        <authorList>
            <person name="Buettner E."/>
            <person name="Kellner H."/>
        </authorList>
    </citation>
    <scope>NUCLEOTIDE SEQUENCE [LARGE SCALE GENOMIC DNA]</scope>
    <source>
        <strain evidence="9 10">DSM 108380</strain>
    </source>
</reference>
<comment type="subcellular location">
    <subcellularLocation>
        <location evidence="1">Membrane</location>
        <topology evidence="1">Multi-pass membrane protein</topology>
    </subcellularLocation>
</comment>
<feature type="transmembrane region" description="Helical" evidence="7">
    <location>
        <begin position="202"/>
        <end position="219"/>
    </location>
</feature>
<dbReference type="Pfam" id="PF20684">
    <property type="entry name" value="Fung_rhodopsin"/>
    <property type="match status" value="1"/>
</dbReference>
<evidence type="ECO:0000256" key="2">
    <source>
        <dbReference type="ARBA" id="ARBA00022692"/>
    </source>
</evidence>
<feature type="domain" description="Rhodopsin" evidence="8">
    <location>
        <begin position="39"/>
        <end position="295"/>
    </location>
</feature>
<feature type="compositionally biased region" description="Polar residues" evidence="6">
    <location>
        <begin position="328"/>
        <end position="345"/>
    </location>
</feature>
<organism evidence="9 10">
    <name type="scientific">Cudoniella acicularis</name>
    <dbReference type="NCBI Taxonomy" id="354080"/>
    <lineage>
        <taxon>Eukaryota</taxon>
        <taxon>Fungi</taxon>
        <taxon>Dikarya</taxon>
        <taxon>Ascomycota</taxon>
        <taxon>Pezizomycotina</taxon>
        <taxon>Leotiomycetes</taxon>
        <taxon>Helotiales</taxon>
        <taxon>Tricladiaceae</taxon>
        <taxon>Cudoniella</taxon>
    </lineage>
</organism>
<evidence type="ECO:0000256" key="1">
    <source>
        <dbReference type="ARBA" id="ARBA00004141"/>
    </source>
</evidence>
<evidence type="ECO:0000256" key="7">
    <source>
        <dbReference type="SAM" id="Phobius"/>
    </source>
</evidence>
<dbReference type="PANTHER" id="PTHR33048:SF134">
    <property type="entry name" value="INTEGRAL MEMBRANE PROTEIN"/>
    <property type="match status" value="1"/>
</dbReference>
<keyword evidence="10" id="KW-1185">Reference proteome</keyword>
<name>A0A8H4W2Y8_9HELO</name>
<dbReference type="Proteomes" id="UP000566819">
    <property type="component" value="Unassembled WGS sequence"/>
</dbReference>
<gene>
    <name evidence="9" type="ORF">G7Y89_g9066</name>
</gene>
<feature type="region of interest" description="Disordered" evidence="6">
    <location>
        <begin position="319"/>
        <end position="345"/>
    </location>
</feature>
<evidence type="ECO:0000259" key="8">
    <source>
        <dbReference type="Pfam" id="PF20684"/>
    </source>
</evidence>
<feature type="transmembrane region" description="Helical" evidence="7">
    <location>
        <begin position="113"/>
        <end position="134"/>
    </location>
</feature>
<dbReference type="InterPro" id="IPR052337">
    <property type="entry name" value="SAT4-like"/>
</dbReference>
<evidence type="ECO:0000313" key="10">
    <source>
        <dbReference type="Proteomes" id="UP000566819"/>
    </source>
</evidence>
<evidence type="ECO:0000256" key="5">
    <source>
        <dbReference type="ARBA" id="ARBA00038359"/>
    </source>
</evidence>
<feature type="transmembrane region" description="Helical" evidence="7">
    <location>
        <begin position="231"/>
        <end position="252"/>
    </location>
</feature>
<feature type="transmembrane region" description="Helical" evidence="7">
    <location>
        <begin position="55"/>
        <end position="81"/>
    </location>
</feature>
<protein>
    <recommendedName>
        <fullName evidence="8">Rhodopsin domain-containing protein</fullName>
    </recommendedName>
</protein>
<evidence type="ECO:0000313" key="9">
    <source>
        <dbReference type="EMBL" id="KAF4629084.1"/>
    </source>
</evidence>
<proteinExistence type="inferred from homology"/>
<dbReference type="OrthoDB" id="5393606at2759"/>
<accession>A0A8H4W2Y8</accession>
<dbReference type="EMBL" id="JAAMPI010000722">
    <property type="protein sequence ID" value="KAF4629084.1"/>
    <property type="molecule type" value="Genomic_DNA"/>
</dbReference>
<dbReference type="PANTHER" id="PTHR33048">
    <property type="entry name" value="PTH11-LIKE INTEGRAL MEMBRANE PROTEIN (AFU_ORTHOLOGUE AFUA_5G11245)"/>
    <property type="match status" value="1"/>
</dbReference>
<dbReference type="AlphaFoldDB" id="A0A8H4W2Y8"/>
<keyword evidence="2 7" id="KW-0812">Transmembrane</keyword>
<feature type="transmembrane region" description="Helical" evidence="7">
    <location>
        <begin position="20"/>
        <end position="43"/>
    </location>
</feature>
<sequence>MSSTMSVEALVAPYYPVTPASIIAVGAILPTIASIAVSLRFYVKIKRRTGIGHDDWLILFSLILTIGVGIMMIVGSAIHALGQPTPLGNGLPFPGGPAHVKTWALTFTFKTKYAIDIIQTFAFGAIKLSVLLFYRRIFRGKWFNIATWILMVMVVLWTVGFTAVFVFQCKLNLWAAWSTLGDMVQNCVPGIPTAEALTLTDILTDILILLVPIPCIWALKLSRSRKVAICAVFLMGFLVLAFGCIRQVIMWQRISGARTKSQGILIMSQWEYWTIIEMGMGIVAACLPSLRPLFSPDGFIFKISETLYGLLSTRKLSSHTEDKHHQKQSLSINRDGASSSSQTKFAIPTNTYTESSGETLAMRDLESQAGTVPGKITVQRGFLQQYSASTG</sequence>
<dbReference type="GO" id="GO:0016020">
    <property type="term" value="C:membrane"/>
    <property type="evidence" value="ECO:0007669"/>
    <property type="project" value="UniProtKB-SubCell"/>
</dbReference>
<comment type="caution">
    <text evidence="9">The sequence shown here is derived from an EMBL/GenBank/DDBJ whole genome shotgun (WGS) entry which is preliminary data.</text>
</comment>
<comment type="similarity">
    <text evidence="5">Belongs to the SAT4 family.</text>
</comment>
<evidence type="ECO:0000256" key="4">
    <source>
        <dbReference type="ARBA" id="ARBA00023136"/>
    </source>
</evidence>
<evidence type="ECO:0000256" key="6">
    <source>
        <dbReference type="SAM" id="MobiDB-lite"/>
    </source>
</evidence>
<keyword evidence="3 7" id="KW-1133">Transmembrane helix</keyword>
<evidence type="ECO:0000256" key="3">
    <source>
        <dbReference type="ARBA" id="ARBA00022989"/>
    </source>
</evidence>
<dbReference type="InterPro" id="IPR049326">
    <property type="entry name" value="Rhodopsin_dom_fungi"/>
</dbReference>
<feature type="transmembrane region" description="Helical" evidence="7">
    <location>
        <begin position="146"/>
        <end position="167"/>
    </location>
</feature>
<keyword evidence="4 7" id="KW-0472">Membrane</keyword>